<proteinExistence type="predicted"/>
<sequence length="156" mass="17296">MIIFAFGRASCQRTIVIQGGWKMMMPFPITLSRFVFFAFLTSHGCVFGYDEVGENHRAVHESIRGTNAAMAKPSMITKLVKVGGNELVPIQSIISSGESDNDMNDGIHDRRLEVWKEQGFDIENDASKQEGWKVLFIYSGSTSNGRTLRGTASVSQ</sequence>
<evidence type="ECO:0000313" key="1">
    <source>
        <dbReference type="EMBL" id="KAL3778548.1"/>
    </source>
</evidence>
<protein>
    <submittedName>
        <fullName evidence="1">Uncharacterized protein</fullName>
    </submittedName>
</protein>
<evidence type="ECO:0000313" key="2">
    <source>
        <dbReference type="Proteomes" id="UP001530315"/>
    </source>
</evidence>
<dbReference type="EMBL" id="JALLAZ020001210">
    <property type="protein sequence ID" value="KAL3778548.1"/>
    <property type="molecule type" value="Genomic_DNA"/>
</dbReference>
<comment type="caution">
    <text evidence="1">The sequence shown here is derived from an EMBL/GenBank/DDBJ whole genome shotgun (WGS) entry which is preliminary data.</text>
</comment>
<accession>A0ABD3NSU1</accession>
<organism evidence="1 2">
    <name type="scientific">Stephanodiscus triporus</name>
    <dbReference type="NCBI Taxonomy" id="2934178"/>
    <lineage>
        <taxon>Eukaryota</taxon>
        <taxon>Sar</taxon>
        <taxon>Stramenopiles</taxon>
        <taxon>Ochrophyta</taxon>
        <taxon>Bacillariophyta</taxon>
        <taxon>Coscinodiscophyceae</taxon>
        <taxon>Thalassiosirophycidae</taxon>
        <taxon>Stephanodiscales</taxon>
        <taxon>Stephanodiscaceae</taxon>
        <taxon>Stephanodiscus</taxon>
    </lineage>
</organism>
<dbReference type="AlphaFoldDB" id="A0ABD3NSU1"/>
<keyword evidence="2" id="KW-1185">Reference proteome</keyword>
<gene>
    <name evidence="1" type="ORF">ACHAW5_004276</name>
</gene>
<dbReference type="Proteomes" id="UP001530315">
    <property type="component" value="Unassembled WGS sequence"/>
</dbReference>
<reference evidence="1 2" key="1">
    <citation type="submission" date="2024-10" db="EMBL/GenBank/DDBJ databases">
        <title>Updated reference genomes for cyclostephanoid diatoms.</title>
        <authorList>
            <person name="Roberts W.R."/>
            <person name="Alverson A.J."/>
        </authorList>
    </citation>
    <scope>NUCLEOTIDE SEQUENCE [LARGE SCALE GENOMIC DNA]</scope>
    <source>
        <strain evidence="1 2">AJA276-08</strain>
    </source>
</reference>
<name>A0ABD3NSU1_9STRA</name>